<evidence type="ECO:0000313" key="2">
    <source>
        <dbReference type="Proteomes" id="UP001221757"/>
    </source>
</evidence>
<reference evidence="1" key="1">
    <citation type="submission" date="2023-03" db="EMBL/GenBank/DDBJ databases">
        <title>Massive genome expansion in bonnet fungi (Mycena s.s.) driven by repeated elements and novel gene families across ecological guilds.</title>
        <authorList>
            <consortium name="Lawrence Berkeley National Laboratory"/>
            <person name="Harder C.B."/>
            <person name="Miyauchi S."/>
            <person name="Viragh M."/>
            <person name="Kuo A."/>
            <person name="Thoen E."/>
            <person name="Andreopoulos B."/>
            <person name="Lu D."/>
            <person name="Skrede I."/>
            <person name="Drula E."/>
            <person name="Henrissat B."/>
            <person name="Morin E."/>
            <person name="Kohler A."/>
            <person name="Barry K."/>
            <person name="LaButti K."/>
            <person name="Morin E."/>
            <person name="Salamov A."/>
            <person name="Lipzen A."/>
            <person name="Mereny Z."/>
            <person name="Hegedus B."/>
            <person name="Baldrian P."/>
            <person name="Stursova M."/>
            <person name="Weitz H."/>
            <person name="Taylor A."/>
            <person name="Grigoriev I.V."/>
            <person name="Nagy L.G."/>
            <person name="Martin F."/>
            <person name="Kauserud H."/>
        </authorList>
    </citation>
    <scope>NUCLEOTIDE SEQUENCE</scope>
    <source>
        <strain evidence="1">CBHHK067</strain>
    </source>
</reference>
<organism evidence="1 2">
    <name type="scientific">Mycena rosella</name>
    <name type="common">Pink bonnet</name>
    <name type="synonym">Agaricus rosellus</name>
    <dbReference type="NCBI Taxonomy" id="1033263"/>
    <lineage>
        <taxon>Eukaryota</taxon>
        <taxon>Fungi</taxon>
        <taxon>Dikarya</taxon>
        <taxon>Basidiomycota</taxon>
        <taxon>Agaricomycotina</taxon>
        <taxon>Agaricomycetes</taxon>
        <taxon>Agaricomycetidae</taxon>
        <taxon>Agaricales</taxon>
        <taxon>Marasmiineae</taxon>
        <taxon>Mycenaceae</taxon>
        <taxon>Mycena</taxon>
    </lineage>
</organism>
<dbReference type="EMBL" id="JARKIE010000794">
    <property type="protein sequence ID" value="KAJ7616735.1"/>
    <property type="molecule type" value="Genomic_DNA"/>
</dbReference>
<gene>
    <name evidence="1" type="ORF">B0H17DRAFT_1220210</name>
</gene>
<comment type="caution">
    <text evidence="1">The sequence shown here is derived from an EMBL/GenBank/DDBJ whole genome shotgun (WGS) entry which is preliminary data.</text>
</comment>
<name>A0AAD7BCL2_MYCRO</name>
<dbReference type="AlphaFoldDB" id="A0AAD7BCL2"/>
<accession>A0AAD7BCL2</accession>
<keyword evidence="2" id="KW-1185">Reference proteome</keyword>
<proteinExistence type="predicted"/>
<protein>
    <submittedName>
        <fullName evidence="1">Uncharacterized protein</fullName>
    </submittedName>
</protein>
<sequence>MDWHQQYTNRFSRLSFPGVRRVIRRQQELAVNPTVVHTFKAKSTYCLQTDQWAQRVEKRVDSKDLGLSEAFWTEATVN</sequence>
<dbReference type="Proteomes" id="UP001221757">
    <property type="component" value="Unassembled WGS sequence"/>
</dbReference>
<evidence type="ECO:0000313" key="1">
    <source>
        <dbReference type="EMBL" id="KAJ7616735.1"/>
    </source>
</evidence>